<reference evidence="11" key="1">
    <citation type="submission" date="2018-06" db="EMBL/GenBank/DDBJ databases">
        <authorList>
            <person name="Zhirakovskaya E."/>
        </authorList>
    </citation>
    <scope>NUCLEOTIDE SEQUENCE</scope>
</reference>
<evidence type="ECO:0000256" key="1">
    <source>
        <dbReference type="ARBA" id="ARBA00004651"/>
    </source>
</evidence>
<dbReference type="GO" id="GO:0005886">
    <property type="term" value="C:plasma membrane"/>
    <property type="evidence" value="ECO:0007669"/>
    <property type="project" value="UniProtKB-SubCell"/>
</dbReference>
<evidence type="ECO:0000259" key="10">
    <source>
        <dbReference type="Pfam" id="PF01618"/>
    </source>
</evidence>
<protein>
    <submittedName>
        <fullName evidence="11">MotA/TolQ/ExbB proton channel family protein</fullName>
    </submittedName>
</protein>
<keyword evidence="8 9" id="KW-0472">Membrane</keyword>
<evidence type="ECO:0000313" key="11">
    <source>
        <dbReference type="EMBL" id="VAW68093.1"/>
    </source>
</evidence>
<keyword evidence="3" id="KW-0813">Transport</keyword>
<evidence type="ECO:0000256" key="3">
    <source>
        <dbReference type="ARBA" id="ARBA00022448"/>
    </source>
</evidence>
<keyword evidence="5 9" id="KW-0812">Transmembrane</keyword>
<evidence type="ECO:0000256" key="8">
    <source>
        <dbReference type="ARBA" id="ARBA00023136"/>
    </source>
</evidence>
<evidence type="ECO:0000256" key="5">
    <source>
        <dbReference type="ARBA" id="ARBA00022692"/>
    </source>
</evidence>
<feature type="transmembrane region" description="Helical" evidence="9">
    <location>
        <begin position="117"/>
        <end position="140"/>
    </location>
</feature>
<dbReference type="AlphaFoldDB" id="A0A3B0XV79"/>
<sequence length="205" mass="22292">MELVKFFQTGGTFMYPILFVLALGLAIAIERFLYISITQGKTRKLWGQLLPSLRAQDFERAFKSTESEKTPLAIVLSYGFERKNANAARGGIEAAMEEGMMEVMPDLEQRTHYLSTFANIATLLGLLGTIIGLIQAFTAVAGADPAEKADLLSASISVAMNTTAFGLVAAIPLILIHSYLVTKTTRLVDNIEMAAVKCLNLIAKD</sequence>
<feature type="domain" description="MotA/TolQ/ExbB proton channel" evidence="10">
    <location>
        <begin position="69"/>
        <end position="193"/>
    </location>
</feature>
<evidence type="ECO:0000256" key="2">
    <source>
        <dbReference type="ARBA" id="ARBA00010442"/>
    </source>
</evidence>
<comment type="subcellular location">
    <subcellularLocation>
        <location evidence="1">Cell membrane</location>
        <topology evidence="1">Multi-pass membrane protein</topology>
    </subcellularLocation>
</comment>
<keyword evidence="7 9" id="KW-1133">Transmembrane helix</keyword>
<keyword evidence="4" id="KW-1003">Cell membrane</keyword>
<evidence type="ECO:0000256" key="4">
    <source>
        <dbReference type="ARBA" id="ARBA00022475"/>
    </source>
</evidence>
<feature type="transmembrane region" description="Helical" evidence="9">
    <location>
        <begin position="12"/>
        <end position="34"/>
    </location>
</feature>
<dbReference type="InterPro" id="IPR050790">
    <property type="entry name" value="ExbB/TolQ_transport"/>
</dbReference>
<dbReference type="PANTHER" id="PTHR30625">
    <property type="entry name" value="PROTEIN TOLQ"/>
    <property type="match status" value="1"/>
</dbReference>
<name>A0A3B0XV79_9ZZZZ</name>
<dbReference type="Pfam" id="PF01618">
    <property type="entry name" value="MotA_ExbB"/>
    <property type="match status" value="1"/>
</dbReference>
<dbReference type="PANTHER" id="PTHR30625:SF15">
    <property type="entry name" value="BIOPOLYMER TRANSPORT PROTEIN EXBB"/>
    <property type="match status" value="1"/>
</dbReference>
<dbReference type="InterPro" id="IPR002898">
    <property type="entry name" value="MotA_ExbB_proton_chnl"/>
</dbReference>
<proteinExistence type="inferred from homology"/>
<dbReference type="GO" id="GO:0017038">
    <property type="term" value="P:protein import"/>
    <property type="evidence" value="ECO:0007669"/>
    <property type="project" value="TreeGrafter"/>
</dbReference>
<organism evidence="11">
    <name type="scientific">hydrothermal vent metagenome</name>
    <dbReference type="NCBI Taxonomy" id="652676"/>
    <lineage>
        <taxon>unclassified sequences</taxon>
        <taxon>metagenomes</taxon>
        <taxon>ecological metagenomes</taxon>
    </lineage>
</organism>
<gene>
    <name evidence="11" type="ORF">MNBD_GAMMA09-2414</name>
</gene>
<dbReference type="EMBL" id="UOFI01000115">
    <property type="protein sequence ID" value="VAW68093.1"/>
    <property type="molecule type" value="Genomic_DNA"/>
</dbReference>
<feature type="transmembrane region" description="Helical" evidence="9">
    <location>
        <begin position="152"/>
        <end position="176"/>
    </location>
</feature>
<accession>A0A3B0XV79</accession>
<comment type="similarity">
    <text evidence="2">Belongs to the ExbB/TolQ family.</text>
</comment>
<keyword evidence="6" id="KW-0653">Protein transport</keyword>
<evidence type="ECO:0000256" key="6">
    <source>
        <dbReference type="ARBA" id="ARBA00022927"/>
    </source>
</evidence>
<evidence type="ECO:0000256" key="9">
    <source>
        <dbReference type="SAM" id="Phobius"/>
    </source>
</evidence>
<evidence type="ECO:0000256" key="7">
    <source>
        <dbReference type="ARBA" id="ARBA00022989"/>
    </source>
</evidence>